<gene>
    <name evidence="2" type="ORF">BN874_490003</name>
</gene>
<reference evidence="2 3" key="1">
    <citation type="journal article" date="2014" name="ISME J.">
        <title>Candidatus Competibacter-lineage genomes retrieved from metagenomes reveal functional metabolic diversity.</title>
        <authorList>
            <person name="McIlroy S.J."/>
            <person name="Albertsen M."/>
            <person name="Andresen E.K."/>
            <person name="Saunders A.M."/>
            <person name="Kristiansen R."/>
            <person name="Stokholm-Bjerregaard M."/>
            <person name="Nielsen K.L."/>
            <person name="Nielsen P.H."/>
        </authorList>
    </citation>
    <scope>NUCLEOTIDE SEQUENCE [LARGE SCALE GENOMIC DNA]</scope>
    <source>
        <strain evidence="2 3">Run_B_J11</strain>
    </source>
</reference>
<evidence type="ECO:0000256" key="1">
    <source>
        <dbReference type="SAM" id="MobiDB-lite"/>
    </source>
</evidence>
<organism evidence="2 3">
    <name type="scientific">Candidatus Contendobacter odensis Run_B_J11</name>
    <dbReference type="NCBI Taxonomy" id="1400861"/>
    <lineage>
        <taxon>Bacteria</taxon>
        <taxon>Pseudomonadati</taxon>
        <taxon>Pseudomonadota</taxon>
        <taxon>Gammaproteobacteria</taxon>
        <taxon>Candidatus Competibacteraceae</taxon>
        <taxon>Candidatus Contendibacter</taxon>
    </lineage>
</organism>
<keyword evidence="3" id="KW-1185">Reference proteome</keyword>
<name>A0A7U7J3T7_9GAMM</name>
<protein>
    <submittedName>
        <fullName evidence="2">Uncharacterized protein</fullName>
    </submittedName>
</protein>
<dbReference type="Proteomes" id="UP000019184">
    <property type="component" value="Unassembled WGS sequence"/>
</dbReference>
<dbReference type="AlphaFoldDB" id="A0A7U7J3T7"/>
<feature type="compositionally biased region" description="Acidic residues" evidence="1">
    <location>
        <begin position="163"/>
        <end position="174"/>
    </location>
</feature>
<accession>A0A7U7J3T7</accession>
<evidence type="ECO:0000313" key="2">
    <source>
        <dbReference type="EMBL" id="CDH46521.1"/>
    </source>
</evidence>
<sequence>MVDAGWTMTGSWPIDTEMAYRLRAQNSAALASSVHIVCRPRENPDGSLQYTVGDWRDVLAELPQRIHSWMPRLAEEGVVGADAIFACLGPALEIFSRYSRVEKSSGESVTLGEYLEHVWAAVSKEALSMIFKDPDTAGLEPDARLTAMWLWTLGASSSNASADDSEESEEDSDEDSGKAAKVSGFTLEFDAARKIAQGLGVHLEKSPSVVEVKGDTAKLLSVAERVKYLFGKDAETTVTGKTPRKKKQPVQQSLFAELQAAESAAQAEWGDVKGPKPGTTVLDRLHQAMVLFAAGRGEAMKRFLVEEGIGNDARFWKLAQSLTALYPGGSDEKRWVDGVLARKKGLGF</sequence>
<comment type="caution">
    <text evidence="2">The sequence shown here is derived from an EMBL/GenBank/DDBJ whole genome shotgun (WGS) entry which is preliminary data.</text>
</comment>
<feature type="region of interest" description="Disordered" evidence="1">
    <location>
        <begin position="157"/>
        <end position="179"/>
    </location>
</feature>
<proteinExistence type="predicted"/>
<evidence type="ECO:0000313" key="3">
    <source>
        <dbReference type="Proteomes" id="UP000019184"/>
    </source>
</evidence>
<dbReference type="EMBL" id="CBTK010000264">
    <property type="protein sequence ID" value="CDH46521.1"/>
    <property type="molecule type" value="Genomic_DNA"/>
</dbReference>